<dbReference type="PANTHER" id="PTHR30250">
    <property type="entry name" value="PST FAMILY PREDICTED COLANIC ACID TRANSPORTER"/>
    <property type="match status" value="1"/>
</dbReference>
<feature type="transmembrane region" description="Helical" evidence="6">
    <location>
        <begin position="122"/>
        <end position="141"/>
    </location>
</feature>
<gene>
    <name evidence="7" type="ORF">GS429_14795</name>
</gene>
<evidence type="ECO:0000256" key="2">
    <source>
        <dbReference type="ARBA" id="ARBA00022475"/>
    </source>
</evidence>
<dbReference type="AlphaFoldDB" id="A0A6B0VNU3"/>
<feature type="transmembrane region" description="Helical" evidence="6">
    <location>
        <begin position="302"/>
        <end position="320"/>
    </location>
</feature>
<feature type="transmembrane region" description="Helical" evidence="6">
    <location>
        <begin position="181"/>
        <end position="200"/>
    </location>
</feature>
<dbReference type="InterPro" id="IPR002797">
    <property type="entry name" value="Polysacc_synth"/>
</dbReference>
<feature type="transmembrane region" description="Helical" evidence="6">
    <location>
        <begin position="153"/>
        <end position="175"/>
    </location>
</feature>
<evidence type="ECO:0000313" key="8">
    <source>
        <dbReference type="Proteomes" id="UP000434101"/>
    </source>
</evidence>
<evidence type="ECO:0000256" key="5">
    <source>
        <dbReference type="ARBA" id="ARBA00023136"/>
    </source>
</evidence>
<keyword evidence="5 6" id="KW-0472">Membrane</keyword>
<accession>A0A6B0VNU3</accession>
<name>A0A6B0VNU3_9EURY</name>
<evidence type="ECO:0000256" key="3">
    <source>
        <dbReference type="ARBA" id="ARBA00022692"/>
    </source>
</evidence>
<keyword evidence="2" id="KW-1003">Cell membrane</keyword>
<feature type="transmembrane region" description="Helical" evidence="6">
    <location>
        <begin position="452"/>
        <end position="477"/>
    </location>
</feature>
<feature type="transmembrane region" description="Helical" evidence="6">
    <location>
        <begin position="12"/>
        <end position="35"/>
    </location>
</feature>
<evidence type="ECO:0000256" key="1">
    <source>
        <dbReference type="ARBA" id="ARBA00004651"/>
    </source>
</evidence>
<dbReference type="InterPro" id="IPR050833">
    <property type="entry name" value="Poly_Biosynth_Transport"/>
</dbReference>
<feature type="transmembrane region" description="Helical" evidence="6">
    <location>
        <begin position="41"/>
        <end position="62"/>
    </location>
</feature>
<organism evidence="7 8">
    <name type="scientific">Natronorubrum halalkaliphilum</name>
    <dbReference type="NCBI Taxonomy" id="2691917"/>
    <lineage>
        <taxon>Archaea</taxon>
        <taxon>Methanobacteriati</taxon>
        <taxon>Methanobacteriota</taxon>
        <taxon>Stenosarchaea group</taxon>
        <taxon>Halobacteria</taxon>
        <taxon>Halobacteriales</taxon>
        <taxon>Natrialbaceae</taxon>
        <taxon>Natronorubrum</taxon>
    </lineage>
</organism>
<feature type="transmembrane region" description="Helical" evidence="6">
    <location>
        <begin position="425"/>
        <end position="446"/>
    </location>
</feature>
<evidence type="ECO:0000256" key="4">
    <source>
        <dbReference type="ARBA" id="ARBA00022989"/>
    </source>
</evidence>
<reference evidence="7 8" key="1">
    <citation type="submission" date="2020-01" db="EMBL/GenBank/DDBJ databases">
        <title>Natronorubrum sp. JWXQ-INN 674 isolated from Inner Mongolia Autonomous Region of China.</title>
        <authorList>
            <person name="Xue Q."/>
        </authorList>
    </citation>
    <scope>NUCLEOTIDE SEQUENCE [LARGE SCALE GENOMIC DNA]</scope>
    <source>
        <strain evidence="7 8">JWXQ-INN-674</strain>
    </source>
</reference>
<dbReference type="EMBL" id="WUYX01000045">
    <property type="protein sequence ID" value="MXV63310.1"/>
    <property type="molecule type" value="Genomic_DNA"/>
</dbReference>
<dbReference type="Proteomes" id="UP000434101">
    <property type="component" value="Unassembled WGS sequence"/>
</dbReference>
<feature type="transmembrane region" description="Helical" evidence="6">
    <location>
        <begin position="83"/>
        <end position="107"/>
    </location>
</feature>
<comment type="caution">
    <text evidence="7">The sequence shown here is derived from an EMBL/GenBank/DDBJ whole genome shotgun (WGS) entry which is preliminary data.</text>
</comment>
<proteinExistence type="predicted"/>
<dbReference type="CDD" id="cd13128">
    <property type="entry name" value="MATE_Wzx_like"/>
    <property type="match status" value="1"/>
</dbReference>
<dbReference type="RefSeq" id="WP_160066131.1">
    <property type="nucleotide sequence ID" value="NZ_WUYX01000045.1"/>
</dbReference>
<keyword evidence="3 6" id="KW-0812">Transmembrane</keyword>
<dbReference type="OrthoDB" id="202076at2157"/>
<evidence type="ECO:0000256" key="6">
    <source>
        <dbReference type="SAM" id="Phobius"/>
    </source>
</evidence>
<keyword evidence="8" id="KW-1185">Reference proteome</keyword>
<dbReference type="Pfam" id="PF01943">
    <property type="entry name" value="Polysacc_synt"/>
    <property type="match status" value="1"/>
</dbReference>
<sequence>MSLSRIVRGVKATFGAEILRLVAQAGIILLLTRVFLSPSEYGLIFLAISIFSLTTLVATLGIPKSTAKFLTEYRSKDESQIRYILRSSIAFNAVTVGIVCVAFYVLADTIAAVYDEPALEPLLALGVAYIIIKVAHGYLLIAFQGFGKVPLTAATSTVSSVGHLGFITLFLAFGFGTVGALAGYVAGYAIAVGVGGLLLYRIVSTYPRTDSPESGLRRRIFEYSIPLTASQAGNLLYKRVDTLMVGFFLTPLAVGLYELAKQVSTFVIAPADSLGFTVAPMFGEDKSANQLDHAARVYEQSLKYVLLLYIPAVAGLVLLADPAIRFIFGAEYADAALVLQIFSVFVLFQAIDKITNDSLDYLGRATERAIGKGVTGTLNFGLNLALIPTIGVEGAALSTSLCFGLMVLYNIYLMDREVSLDWGRIAKFSTGAIAITTVMVAIVSVLEPYVDGIVSLFAVVAAGVLVWALTSVVSGFVDPQEVRAHI</sequence>
<dbReference type="PANTHER" id="PTHR30250:SF11">
    <property type="entry name" value="O-ANTIGEN TRANSPORTER-RELATED"/>
    <property type="match status" value="1"/>
</dbReference>
<dbReference type="GO" id="GO:0005886">
    <property type="term" value="C:plasma membrane"/>
    <property type="evidence" value="ECO:0007669"/>
    <property type="project" value="UniProtKB-SubCell"/>
</dbReference>
<feature type="transmembrane region" description="Helical" evidence="6">
    <location>
        <begin position="394"/>
        <end position="413"/>
    </location>
</feature>
<keyword evidence="4 6" id="KW-1133">Transmembrane helix</keyword>
<evidence type="ECO:0000313" key="7">
    <source>
        <dbReference type="EMBL" id="MXV63310.1"/>
    </source>
</evidence>
<protein>
    <submittedName>
        <fullName evidence="7">Oligosaccharide flippase family protein</fullName>
    </submittedName>
</protein>
<comment type="subcellular location">
    <subcellularLocation>
        <location evidence="1">Cell membrane</location>
        <topology evidence="1">Multi-pass membrane protein</topology>
    </subcellularLocation>
</comment>